<dbReference type="EMBL" id="JAVDUP010000010">
    <property type="protein sequence ID" value="MDR6903824.1"/>
    <property type="molecule type" value="Genomic_DNA"/>
</dbReference>
<evidence type="ECO:0000313" key="3">
    <source>
        <dbReference type="Proteomes" id="UP001250791"/>
    </source>
</evidence>
<dbReference type="SUPFAM" id="SSF46894">
    <property type="entry name" value="C-terminal effector domain of the bipartite response regulators"/>
    <property type="match status" value="1"/>
</dbReference>
<feature type="domain" description="HTH luxR-type" evidence="1">
    <location>
        <begin position="308"/>
        <end position="365"/>
    </location>
</feature>
<dbReference type="Gene3D" id="1.10.10.10">
    <property type="entry name" value="Winged helix-like DNA-binding domain superfamily/Winged helix DNA-binding domain"/>
    <property type="match status" value="1"/>
</dbReference>
<protein>
    <submittedName>
        <fullName evidence="2">DNA-binding CsgD family transcriptional regulator</fullName>
    </submittedName>
</protein>
<dbReference type="InterPro" id="IPR036388">
    <property type="entry name" value="WH-like_DNA-bd_sf"/>
</dbReference>
<comment type="caution">
    <text evidence="2">The sequence shown here is derived from an EMBL/GenBank/DDBJ whole genome shotgun (WGS) entry which is preliminary data.</text>
</comment>
<dbReference type="Proteomes" id="UP001250791">
    <property type="component" value="Unassembled WGS sequence"/>
</dbReference>
<proteinExistence type="predicted"/>
<keyword evidence="2" id="KW-0238">DNA-binding</keyword>
<dbReference type="InterPro" id="IPR016032">
    <property type="entry name" value="Sig_transdc_resp-reg_C-effctor"/>
</dbReference>
<dbReference type="InterPro" id="IPR000792">
    <property type="entry name" value="Tscrpt_reg_LuxR_C"/>
</dbReference>
<evidence type="ECO:0000259" key="1">
    <source>
        <dbReference type="SMART" id="SM00421"/>
    </source>
</evidence>
<dbReference type="SMART" id="SM00421">
    <property type="entry name" value="HTH_LUXR"/>
    <property type="match status" value="1"/>
</dbReference>
<name>A0ABU1SXU9_9HYPH</name>
<dbReference type="GO" id="GO:0003677">
    <property type="term" value="F:DNA binding"/>
    <property type="evidence" value="ECO:0007669"/>
    <property type="project" value="UniProtKB-KW"/>
</dbReference>
<accession>A0ABU1SXU9</accession>
<reference evidence="2 3" key="1">
    <citation type="submission" date="2023-07" db="EMBL/GenBank/DDBJ databases">
        <title>Sorghum-associated microbial communities from plants grown in Nebraska, USA.</title>
        <authorList>
            <person name="Schachtman D."/>
        </authorList>
    </citation>
    <scope>NUCLEOTIDE SEQUENCE [LARGE SCALE GENOMIC DNA]</scope>
    <source>
        <strain evidence="2 3">3199</strain>
    </source>
</reference>
<gene>
    <name evidence="2" type="ORF">J2W52_005457</name>
</gene>
<keyword evidence="3" id="KW-1185">Reference proteome</keyword>
<organism evidence="2 3">
    <name type="scientific">Rhizobium miluonense</name>
    <dbReference type="NCBI Taxonomy" id="411945"/>
    <lineage>
        <taxon>Bacteria</taxon>
        <taxon>Pseudomonadati</taxon>
        <taxon>Pseudomonadota</taxon>
        <taxon>Alphaproteobacteria</taxon>
        <taxon>Hyphomicrobiales</taxon>
        <taxon>Rhizobiaceae</taxon>
        <taxon>Rhizobium/Agrobacterium group</taxon>
        <taxon>Rhizobium</taxon>
    </lineage>
</organism>
<dbReference type="RefSeq" id="WP_310235375.1">
    <property type="nucleotide sequence ID" value="NZ_JAVDUP010000010.1"/>
</dbReference>
<evidence type="ECO:0000313" key="2">
    <source>
        <dbReference type="EMBL" id="MDR6903824.1"/>
    </source>
</evidence>
<sequence>MSFEAFSEVIDKIYSAALDADLWHAAMAAIDHAVGGRGGMLGIDAAGRPGFLSVIGYDQEAITSFASYYASRSYVWSLALKAGEGGVIHDRGVMASEQRRHDAFANEWATLHDTGDCVVFPLLKRSDRTAFAVFACSRVRGEFDAPALDFLRRLSPHLRRTAQIRVELDRSELCPDLTLEAIDKLHDGVIFATADGAITNLNSSAERLLTSNHTGISISQGRLRCARADQTIKLQKLLAQASGTDRASQRQGGALSVHREHGAKSLTVLCIPLSQSPRWSFDRHPTVLLLLSDSARSTRASADFLRDFFGLTPAETRLAIRLGGGMSLTDAAAELGVAKATVRSQLNAVFQKTQTNRQGELVQLLNTLPRVSDITLPR</sequence>